<dbReference type="NCBIfam" id="NF001813">
    <property type="entry name" value="PRK00549.1"/>
    <property type="match status" value="1"/>
</dbReference>
<dbReference type="OrthoDB" id="9801454at2"/>
<dbReference type="NCBIfam" id="TIGR00200">
    <property type="entry name" value="cinA_nterm"/>
    <property type="match status" value="1"/>
</dbReference>
<reference evidence="3 4" key="1">
    <citation type="submission" date="2016-10" db="EMBL/GenBank/DDBJ databases">
        <title>Lutibacter sp. LPB0138, isolated from marine gastropod.</title>
        <authorList>
            <person name="Kim E."/>
            <person name="Yi H."/>
        </authorList>
    </citation>
    <scope>NUCLEOTIDE SEQUENCE [LARGE SCALE GENOMIC DNA]</scope>
    <source>
        <strain evidence="3 4">LPB0138</strain>
    </source>
</reference>
<dbReference type="InterPro" id="IPR008136">
    <property type="entry name" value="CinA_C"/>
</dbReference>
<dbReference type="PIRSF" id="PIRSF006728">
    <property type="entry name" value="CinA"/>
    <property type="match status" value="1"/>
</dbReference>
<feature type="domain" description="MoaB/Mog" evidence="2">
    <location>
        <begin position="4"/>
        <end position="171"/>
    </location>
</feature>
<dbReference type="Pfam" id="PF18146">
    <property type="entry name" value="CinA_KH"/>
    <property type="match status" value="1"/>
</dbReference>
<evidence type="ECO:0000313" key="4">
    <source>
        <dbReference type="Proteomes" id="UP000176050"/>
    </source>
</evidence>
<dbReference type="InterPro" id="IPR008135">
    <property type="entry name" value="Competence-induced_CinA"/>
</dbReference>
<dbReference type="EMBL" id="CP017478">
    <property type="protein sequence ID" value="AOW19261.1"/>
    <property type="molecule type" value="Genomic_DNA"/>
</dbReference>
<dbReference type="HAMAP" id="MF_00226_B">
    <property type="entry name" value="CinA_B"/>
    <property type="match status" value="1"/>
</dbReference>
<dbReference type="Pfam" id="PF02464">
    <property type="entry name" value="CinA"/>
    <property type="match status" value="1"/>
</dbReference>
<dbReference type="AlphaFoldDB" id="A0A1D8P419"/>
<evidence type="ECO:0000313" key="3">
    <source>
        <dbReference type="EMBL" id="AOW19261.1"/>
    </source>
</evidence>
<dbReference type="CDD" id="cd00885">
    <property type="entry name" value="cinA"/>
    <property type="match status" value="1"/>
</dbReference>
<dbReference type="InterPro" id="IPR036653">
    <property type="entry name" value="CinA-like_C"/>
</dbReference>
<dbReference type="Gene3D" id="3.40.980.10">
    <property type="entry name" value="MoaB/Mog-like domain"/>
    <property type="match status" value="1"/>
</dbReference>
<dbReference type="RefSeq" id="WP_070235391.1">
    <property type="nucleotide sequence ID" value="NZ_CP017478.1"/>
</dbReference>
<dbReference type="InterPro" id="IPR041424">
    <property type="entry name" value="CinA_KH"/>
</dbReference>
<dbReference type="InterPro" id="IPR050101">
    <property type="entry name" value="CinA"/>
</dbReference>
<dbReference type="Gene3D" id="3.30.70.2860">
    <property type="match status" value="1"/>
</dbReference>
<comment type="similarity">
    <text evidence="1">Belongs to the CinA family.</text>
</comment>
<dbReference type="NCBIfam" id="TIGR00177">
    <property type="entry name" value="molyb_syn"/>
    <property type="match status" value="1"/>
</dbReference>
<dbReference type="Pfam" id="PF00994">
    <property type="entry name" value="MoCF_biosynth"/>
    <property type="match status" value="1"/>
</dbReference>
<accession>A0A1D8P419</accession>
<sequence length="415" mass="45891">MFAEIITIGDEILIGQITDTNSKWIAEELNKIGVSVYQITSVQDDKAHILKSLKEAEENADIVIITGGLGPTKDDITKHTLAEYFNSELELNEEVVEHIRGLFAKINYPFTEVNRMQALVPTNCTPLKNHLGTAPGMWFEQNGRAFVSLPGVPNEMKGLMKMEVLPRIQSKYKLPFIIHKTIMTYGMGESMVAEKLEDWENNLPKSIRLAYLPSYGKVRLRLSAKGIDRVKLESILIVEIEKLHTIIGDIIVGYDESENIAVVLGRLLKEKGLKIATAESCTGGKIASRITSVAGASSYFVGSIVSYTAEMKIKELNVSKDTIDTYTVVSGEVAEQMALGIQKRLNVDYAIATTGNAGPTTDNTDKTVGVVFIAIATPKGVFSEEFYFGKPRQKVIERSTNKALELLRKEIIKNS</sequence>
<dbReference type="PANTHER" id="PTHR13939">
    <property type="entry name" value="NICOTINAMIDE-NUCLEOTIDE AMIDOHYDROLASE PNCC"/>
    <property type="match status" value="1"/>
</dbReference>
<dbReference type="SUPFAM" id="SSF142433">
    <property type="entry name" value="CinA-like"/>
    <property type="match status" value="1"/>
</dbReference>
<protein>
    <recommendedName>
        <fullName evidence="1">CinA-like protein</fullName>
    </recommendedName>
</protein>
<keyword evidence="4" id="KW-1185">Reference proteome</keyword>
<dbReference type="InterPro" id="IPR036425">
    <property type="entry name" value="MoaB/Mog-like_dom_sf"/>
</dbReference>
<organism evidence="3 4">
    <name type="scientific">Urechidicola croceus</name>
    <dbReference type="NCBI Taxonomy" id="1850246"/>
    <lineage>
        <taxon>Bacteria</taxon>
        <taxon>Pseudomonadati</taxon>
        <taxon>Bacteroidota</taxon>
        <taxon>Flavobacteriia</taxon>
        <taxon>Flavobacteriales</taxon>
        <taxon>Flavobacteriaceae</taxon>
        <taxon>Urechidicola</taxon>
    </lineage>
</organism>
<proteinExistence type="inferred from homology"/>
<gene>
    <name evidence="3" type="ORF">LPB138_00525</name>
</gene>
<dbReference type="STRING" id="1850246.LPB138_00525"/>
<evidence type="ECO:0000256" key="1">
    <source>
        <dbReference type="HAMAP-Rule" id="MF_00226"/>
    </source>
</evidence>
<dbReference type="SUPFAM" id="SSF53218">
    <property type="entry name" value="Molybdenum cofactor biosynthesis proteins"/>
    <property type="match status" value="1"/>
</dbReference>
<name>A0A1D8P419_9FLAO</name>
<dbReference type="Gene3D" id="3.90.950.20">
    <property type="entry name" value="CinA-like"/>
    <property type="match status" value="1"/>
</dbReference>
<evidence type="ECO:0000259" key="2">
    <source>
        <dbReference type="SMART" id="SM00852"/>
    </source>
</evidence>
<dbReference type="KEGG" id="lul:LPB138_00525"/>
<dbReference type="PANTHER" id="PTHR13939:SF0">
    <property type="entry name" value="NMN AMIDOHYDROLASE-LIKE PROTEIN YFAY"/>
    <property type="match status" value="1"/>
</dbReference>
<dbReference type="InterPro" id="IPR001453">
    <property type="entry name" value="MoaB/Mog_dom"/>
</dbReference>
<dbReference type="NCBIfam" id="TIGR00199">
    <property type="entry name" value="PncC_domain"/>
    <property type="match status" value="1"/>
</dbReference>
<dbReference type="SMART" id="SM00852">
    <property type="entry name" value="MoCF_biosynth"/>
    <property type="match status" value="1"/>
</dbReference>
<dbReference type="Proteomes" id="UP000176050">
    <property type="component" value="Chromosome"/>
</dbReference>